<organism evidence="3 4">
    <name type="scientific">Endocarpon pusillum</name>
    <dbReference type="NCBI Taxonomy" id="364733"/>
    <lineage>
        <taxon>Eukaryota</taxon>
        <taxon>Fungi</taxon>
        <taxon>Dikarya</taxon>
        <taxon>Ascomycota</taxon>
        <taxon>Pezizomycotina</taxon>
        <taxon>Eurotiomycetes</taxon>
        <taxon>Chaetothyriomycetidae</taxon>
        <taxon>Verrucariales</taxon>
        <taxon>Verrucariaceae</taxon>
        <taxon>Endocarpon</taxon>
    </lineage>
</organism>
<sequence length="1150" mass="125822">MKRFRPAAKDYTVGWVCALPIELAAATEMLDEEHQDLPHDANDSNMYTLGRIAEHNVVIACLPAGQSGANSAATVATQMKAKFVSIRFGLMVGIGGGVANANSDIRLGDVVISQPNLQYGGVVQYDFGKTGIGGQFTRTGLLNAPPTVLLTALSKLRANHVRRKSNLSGYLSAVSHLPEFAYSRAGPDILFESTYNHVDGSTCARCDKDRSVERTPRGAQEIAVHYGTIASGNQVMKDGVTRDRVSSELGGILCFEMEAAGLMTNFPCLVIRGICDYADSHKNKSWQPYAAVTAAACAKELLSVIPSAEVAETPTVQEAIGAKTGQSGSLEHIDALRENAGEPRNTRHNTRQSGGTLARYYSTLPPGGSRSLVGNRQYLRRIHDHLDSVGWQNLVVIGQAGVGKSACLAAVARNCESKSSVFWFSARDSQSLLDGFKKATKEISKSQVYAYGDLVWDPVSKFQSWLRDPANGKWIIFLDDIPGEITCSQLINIFPSTSLGRLVVSTNSQNDGWTLGTTPLPVPTLSVSDACELFFSVYGKVRDELASTVSSLVTILNCHPSGIKFASSYLCRKPDEPLEGYLNLLKKVQALEMTGIDYGDIPSEIWLPLSITLDGLASSPAGKILELLAFLDTKRISEEFLASCRRITASNSERTVFDFMSFRQFQPAKHTLLSLALLEKKVDMDETFLTMPRYVKECVLARLRRDRTELESVAEAALLLLHSMIRPRTLQTMEVLHEVMSLHEPHCLSLFKLAKSEGLQLGDELLHLGLLVSLHHLGKAAISGFGVAMARCFRAWLVKNRTLTGEDQYESSRYDEATEIPARPAGILSPHETESRLRGPISSTLWNAIQQLTMVSAISRSWFTIKDEMLDIASTSARAAETRDEVSNLVDKGAHDAVLRTVRTATQEYARTAERSGTVAGEVLEDICGLVAHGIDVAELSPFSEDELTTIVCTALGSEFFGLTNAVGRAWASVLDHSRQGIATMIESLAQQCVDPQDLPGIVAFSIEQLSMRQFRRYVHEIVEATWEAVWAAGFWLAAQLKAAICLAIMTRSLDSPAPIVGGSVHAISSIVESCTELIVEAAEVTLPKRHCSCEWTALLRDTIQHCLKAEQAILYSGMRIGHDAMPWEQRLRFLQGDNLWGWFSQRSAS</sequence>
<feature type="domain" description="Nucleoside phosphorylase" evidence="1">
    <location>
        <begin position="13"/>
        <end position="297"/>
    </location>
</feature>
<comment type="caution">
    <text evidence="3">The sequence shown here is derived from an EMBL/GenBank/DDBJ whole genome shotgun (WGS) entry which is preliminary data.</text>
</comment>
<keyword evidence="4" id="KW-1185">Reference proteome</keyword>
<dbReference type="PANTHER" id="PTHR46082">
    <property type="entry name" value="ATP/GTP-BINDING PROTEIN-RELATED"/>
    <property type="match status" value="1"/>
</dbReference>
<dbReference type="SUPFAM" id="SSF52540">
    <property type="entry name" value="P-loop containing nucleoside triphosphate hydrolases"/>
    <property type="match status" value="1"/>
</dbReference>
<dbReference type="SUPFAM" id="SSF53167">
    <property type="entry name" value="Purine and uridine phosphorylases"/>
    <property type="match status" value="1"/>
</dbReference>
<evidence type="ECO:0008006" key="5">
    <source>
        <dbReference type="Google" id="ProtNLM"/>
    </source>
</evidence>
<dbReference type="InterPro" id="IPR056681">
    <property type="entry name" value="DUF7779"/>
</dbReference>
<dbReference type="InterPro" id="IPR000845">
    <property type="entry name" value="Nucleoside_phosphorylase_d"/>
</dbReference>
<dbReference type="OrthoDB" id="1577640at2759"/>
<dbReference type="Pfam" id="PF25000">
    <property type="entry name" value="DUF7779"/>
    <property type="match status" value="1"/>
</dbReference>
<dbReference type="Gene3D" id="3.40.50.1580">
    <property type="entry name" value="Nucleoside phosphorylase domain"/>
    <property type="match status" value="1"/>
</dbReference>
<dbReference type="InterPro" id="IPR027417">
    <property type="entry name" value="P-loop_NTPase"/>
</dbReference>
<feature type="domain" description="DUF7779" evidence="2">
    <location>
        <begin position="618"/>
        <end position="707"/>
    </location>
</feature>
<dbReference type="EMBL" id="JAACFV010000112">
    <property type="protein sequence ID" value="KAF7505318.1"/>
    <property type="molecule type" value="Genomic_DNA"/>
</dbReference>
<dbReference type="Proteomes" id="UP000606974">
    <property type="component" value="Unassembled WGS sequence"/>
</dbReference>
<evidence type="ECO:0000259" key="1">
    <source>
        <dbReference type="Pfam" id="PF01048"/>
    </source>
</evidence>
<dbReference type="Gene3D" id="3.40.50.300">
    <property type="entry name" value="P-loop containing nucleotide triphosphate hydrolases"/>
    <property type="match status" value="1"/>
</dbReference>
<dbReference type="GO" id="GO:0009116">
    <property type="term" value="P:nucleoside metabolic process"/>
    <property type="evidence" value="ECO:0007669"/>
    <property type="project" value="InterPro"/>
</dbReference>
<accession>A0A8H7E254</accession>
<dbReference type="Pfam" id="PF01048">
    <property type="entry name" value="PNP_UDP_1"/>
    <property type="match status" value="1"/>
</dbReference>
<dbReference type="AlphaFoldDB" id="A0A8H7E254"/>
<dbReference type="PANTHER" id="PTHR46082:SF11">
    <property type="entry name" value="AAA+ ATPASE DOMAIN-CONTAINING PROTEIN-RELATED"/>
    <property type="match status" value="1"/>
</dbReference>
<evidence type="ECO:0000259" key="2">
    <source>
        <dbReference type="Pfam" id="PF25000"/>
    </source>
</evidence>
<gene>
    <name evidence="3" type="ORF">GJ744_001021</name>
</gene>
<dbReference type="InterPro" id="IPR053137">
    <property type="entry name" value="NLR-like"/>
</dbReference>
<protein>
    <recommendedName>
        <fullName evidence="5">Nucleoside phosphorylase domain-containing protein</fullName>
    </recommendedName>
</protein>
<reference evidence="3" key="1">
    <citation type="submission" date="2020-02" db="EMBL/GenBank/DDBJ databases">
        <authorList>
            <person name="Palmer J.M."/>
        </authorList>
    </citation>
    <scope>NUCLEOTIDE SEQUENCE</scope>
    <source>
        <strain evidence="3">EPUS1.4</strain>
        <tissue evidence="3">Thallus</tissue>
    </source>
</reference>
<dbReference type="GO" id="GO:0003824">
    <property type="term" value="F:catalytic activity"/>
    <property type="evidence" value="ECO:0007669"/>
    <property type="project" value="InterPro"/>
</dbReference>
<dbReference type="InterPro" id="IPR035994">
    <property type="entry name" value="Nucleoside_phosphorylase_sf"/>
</dbReference>
<name>A0A8H7E254_9EURO</name>
<evidence type="ECO:0000313" key="3">
    <source>
        <dbReference type="EMBL" id="KAF7505318.1"/>
    </source>
</evidence>
<proteinExistence type="predicted"/>
<evidence type="ECO:0000313" key="4">
    <source>
        <dbReference type="Proteomes" id="UP000606974"/>
    </source>
</evidence>